<feature type="transmembrane region" description="Helical" evidence="2">
    <location>
        <begin position="142"/>
        <end position="167"/>
    </location>
</feature>
<evidence type="ECO:0000256" key="2">
    <source>
        <dbReference type="SAM" id="Phobius"/>
    </source>
</evidence>
<keyword evidence="2" id="KW-0472">Membrane</keyword>
<feature type="region of interest" description="Disordered" evidence="1">
    <location>
        <begin position="303"/>
        <end position="339"/>
    </location>
</feature>
<accession>A0A2G9C9C3</accession>
<comment type="caution">
    <text evidence="3">The sequence shown here is derived from an EMBL/GenBank/DDBJ whole genome shotgun (WGS) entry which is preliminary data.</text>
</comment>
<proteinExistence type="predicted"/>
<name>A0A2G9C9C3_9BURK</name>
<keyword evidence="4" id="KW-1185">Reference proteome</keyword>
<keyword evidence="2" id="KW-0812">Transmembrane</keyword>
<evidence type="ECO:0000256" key="1">
    <source>
        <dbReference type="SAM" id="MobiDB-lite"/>
    </source>
</evidence>
<dbReference type="AlphaFoldDB" id="A0A2G9C9C3"/>
<organism evidence="3 4">
    <name type="scientific">Roseateles chitinivorans</name>
    <dbReference type="NCBI Taxonomy" id="2917965"/>
    <lineage>
        <taxon>Bacteria</taxon>
        <taxon>Pseudomonadati</taxon>
        <taxon>Pseudomonadota</taxon>
        <taxon>Betaproteobacteria</taxon>
        <taxon>Burkholderiales</taxon>
        <taxon>Sphaerotilaceae</taxon>
        <taxon>Roseateles</taxon>
    </lineage>
</organism>
<feature type="transmembrane region" description="Helical" evidence="2">
    <location>
        <begin position="179"/>
        <end position="199"/>
    </location>
</feature>
<dbReference type="Proteomes" id="UP000231501">
    <property type="component" value="Unassembled WGS sequence"/>
</dbReference>
<evidence type="ECO:0000313" key="4">
    <source>
        <dbReference type="Proteomes" id="UP000231501"/>
    </source>
</evidence>
<reference evidence="3 4" key="1">
    <citation type="submission" date="2017-11" db="EMBL/GenBank/DDBJ databases">
        <title>Draft genome sequence of Mitsuaria sp. HWN-4.</title>
        <authorList>
            <person name="Gundlapally S.R."/>
        </authorList>
    </citation>
    <scope>NUCLEOTIDE SEQUENCE [LARGE SCALE GENOMIC DNA]</scope>
    <source>
        <strain evidence="3 4">HWN-4</strain>
    </source>
</reference>
<keyword evidence="2" id="KW-1133">Transmembrane helix</keyword>
<gene>
    <name evidence="3" type="ORF">CS062_11975</name>
</gene>
<sequence length="339" mass="35114">MLAQLRAEITAMLRHALATGREVPPALMRTALEALSPADGAPTPGAAARAASAGDPETLSRVHARLAALVAPARPGTLRLMHAARDAGALPLLGPMRNVRWLTLAAFCCLIAFMVVAQSPLIDGPALSSDLLALNGFQQVAVTALLLTAAGLGATFQALFTAQTYVSRATYDPLYDASYWIRIGLGLVSGLMLAVLIPMDSVNNAGSLQRPLLALLGGFSARLTHRVLQRLVDTVDSMFDSDRQQLVEQTRAHAQAEARQSATQTRLALAWQLMGVQGKLLAAAPDDAARQRLSAMLDELLAGAPASGPAAPPDAPGTPAAPGTPGGPGTPGVRDEPGA</sequence>
<feature type="transmembrane region" description="Helical" evidence="2">
    <location>
        <begin position="101"/>
        <end position="122"/>
    </location>
</feature>
<evidence type="ECO:0000313" key="3">
    <source>
        <dbReference type="EMBL" id="PIM52942.1"/>
    </source>
</evidence>
<dbReference type="EMBL" id="PEOG01000028">
    <property type="protein sequence ID" value="PIM52942.1"/>
    <property type="molecule type" value="Genomic_DNA"/>
</dbReference>
<protein>
    <submittedName>
        <fullName evidence="3">Uncharacterized protein</fullName>
    </submittedName>
</protein>